<organism evidence="1 2">
    <name type="scientific">Acinetobacter celticus</name>
    <dbReference type="NCBI Taxonomy" id="1891224"/>
    <lineage>
        <taxon>Bacteria</taxon>
        <taxon>Pseudomonadati</taxon>
        <taxon>Pseudomonadota</taxon>
        <taxon>Gammaproteobacteria</taxon>
        <taxon>Moraxellales</taxon>
        <taxon>Moraxellaceae</taxon>
        <taxon>Acinetobacter</taxon>
    </lineage>
</organism>
<dbReference type="Proteomes" id="UP000186553">
    <property type="component" value="Unassembled WGS sequence"/>
</dbReference>
<evidence type="ECO:0000313" key="1">
    <source>
        <dbReference type="EMBL" id="ODA12606.1"/>
    </source>
</evidence>
<proteinExistence type="predicted"/>
<dbReference type="AlphaFoldDB" id="A0A1C3CV90"/>
<evidence type="ECO:0000313" key="2">
    <source>
        <dbReference type="Proteomes" id="UP000186553"/>
    </source>
</evidence>
<name>A0A1C3CV90_9GAMM</name>
<keyword evidence="2" id="KW-1185">Reference proteome</keyword>
<dbReference type="EMBL" id="MBDL01000010">
    <property type="protein sequence ID" value="ODA12606.1"/>
    <property type="molecule type" value="Genomic_DNA"/>
</dbReference>
<comment type="caution">
    <text evidence="1">The sequence shown here is derived from an EMBL/GenBank/DDBJ whole genome shotgun (WGS) entry which is preliminary data.</text>
</comment>
<protein>
    <submittedName>
        <fullName evidence="1">Uncharacterized protein</fullName>
    </submittedName>
</protein>
<accession>A0A1C3CV90</accession>
<gene>
    <name evidence="1" type="ORF">BBP83_08545</name>
</gene>
<reference evidence="1 2" key="1">
    <citation type="submission" date="2016-07" db="EMBL/GenBank/DDBJ databases">
        <title>Acinetobacter sp. ANC 4603.</title>
        <authorList>
            <person name="Radolfova-Krizova L."/>
            <person name="Nemec A."/>
        </authorList>
    </citation>
    <scope>NUCLEOTIDE SEQUENCE [LARGE SCALE GENOMIC DNA]</scope>
    <source>
        <strain evidence="1 2">ANC 4603</strain>
    </source>
</reference>
<dbReference type="STRING" id="1891224.BBP83_08545"/>
<sequence>MSEDNLELDLLTNLEKIDISKLGGLHVVPMYNIYGHLDTPYLISRFAGRSEDDSLWLSFYSEYPDESKDFSATGQFFKFGEEWRSFIYNKVHSLHGGNHKKIQKRRSDLKNAIAQALNEPNIRKAGLLIHALGDSYAHTKGKLNTAEETAYGEIIGHGLASICFHDPDKAFRISNRDKYIEFITELFELLKTENADEVKFRNYVNQVKGASCTKDDCAIDELNLVAEHKKIHNFLFDNLHTIPSIQEEELLNAFSLIQD</sequence>
<dbReference type="OrthoDB" id="6809894at2"/>
<dbReference type="RefSeq" id="WP_068887912.1">
    <property type="nucleotide sequence ID" value="NZ_CBCRUU010000012.1"/>
</dbReference>